<comment type="similarity">
    <text evidence="2">Belongs to the SLC34A transporter family.</text>
</comment>
<organism evidence="8 9">
    <name type="scientific">Porites lobata</name>
    <dbReference type="NCBI Taxonomy" id="104759"/>
    <lineage>
        <taxon>Eukaryota</taxon>
        <taxon>Metazoa</taxon>
        <taxon>Cnidaria</taxon>
        <taxon>Anthozoa</taxon>
        <taxon>Hexacorallia</taxon>
        <taxon>Scleractinia</taxon>
        <taxon>Fungiina</taxon>
        <taxon>Poritidae</taxon>
        <taxon>Porites</taxon>
    </lineage>
</organism>
<keyword evidence="5 7" id="KW-1133">Transmembrane helix</keyword>
<dbReference type="Proteomes" id="UP001159405">
    <property type="component" value="Unassembled WGS sequence"/>
</dbReference>
<keyword evidence="4 7" id="KW-0812">Transmembrane</keyword>
<accession>A0ABN8Q010</accession>
<evidence type="ECO:0000256" key="5">
    <source>
        <dbReference type="ARBA" id="ARBA00022989"/>
    </source>
</evidence>
<evidence type="ECO:0000256" key="4">
    <source>
        <dbReference type="ARBA" id="ARBA00022692"/>
    </source>
</evidence>
<comment type="caution">
    <text evidence="8">The sequence shown here is derived from an EMBL/GenBank/DDBJ whole genome shotgun (WGS) entry which is preliminary data.</text>
</comment>
<evidence type="ECO:0000256" key="6">
    <source>
        <dbReference type="ARBA" id="ARBA00023136"/>
    </source>
</evidence>
<reference evidence="8 9" key="1">
    <citation type="submission" date="2022-05" db="EMBL/GenBank/DDBJ databases">
        <authorList>
            <consortium name="Genoscope - CEA"/>
            <person name="William W."/>
        </authorList>
    </citation>
    <scope>NUCLEOTIDE SEQUENCE [LARGE SCALE GENOMIC DNA]</scope>
</reference>
<feature type="transmembrane region" description="Helical" evidence="7">
    <location>
        <begin position="340"/>
        <end position="363"/>
    </location>
</feature>
<feature type="transmembrane region" description="Helical" evidence="7">
    <location>
        <begin position="501"/>
        <end position="524"/>
    </location>
</feature>
<dbReference type="NCBIfam" id="NF037997">
    <property type="entry name" value="Na_Pi_symport"/>
    <property type="match status" value="2"/>
</dbReference>
<sequence>MADLLSSSSKLAEVEMKPCGEANVPNEEKAFLAVDVNAGTKVLTHEDNQGDESDEFDPWALPELKDLGPKWSELDCKGKFLRVALAFTKIVLLLGLLYFFICSLDFLSSAFRLLGGKAAGEAFASNKILSNPVAGLMIGILATVLVQSSSTTTSIVVAMVAADILAVKPAIPIVMGANIGTSVTNTIVSLAQAAERNEFRRAFAGAVVHDIFNWLSVIVFLPMEVITGYLRRLTGEIIGVLDLKQAKGTNKKLLKTVTQPFTKMIIQLDKNIIKKIALGDKSADSKSLIKNCEPKVTIEEVNKTFSNSTYFTYELVNETKETPAKCKFLFAGTTLSDTEVGIIILVVSIILLCICLVSIVKILHSMLRGQMAKIIKKTVNADFPGPFKHLTGYLAILVGAGLTMLVQSSSIFTSALTPLIGVGVVTIERAFPLTLGANIGTTATGILAALASDSNLDKALQIAFCHLFFNISGIMLWYPIPYLRKVPINVAKTLGNKTADYRWFAIAYLVFGFFLLPAAVFGLSLAGWQILLGVAIPFVLLFLFVLVVNILQRKAPERLPEVLHDWEWLPKWTRSLEPHDRVFSKMNELRKLCGSDRNRRGPESRV</sequence>
<feature type="transmembrane region" description="Helical" evidence="7">
    <location>
        <begin position="80"/>
        <end position="107"/>
    </location>
</feature>
<evidence type="ECO:0000256" key="7">
    <source>
        <dbReference type="SAM" id="Phobius"/>
    </source>
</evidence>
<dbReference type="PANTHER" id="PTHR10010">
    <property type="entry name" value="SOLUTE CARRIER FAMILY 34 SODIUM PHOSPHATE , MEMBER 2-RELATED"/>
    <property type="match status" value="1"/>
</dbReference>
<evidence type="ECO:0000313" key="8">
    <source>
        <dbReference type="EMBL" id="CAH3154375.1"/>
    </source>
</evidence>
<evidence type="ECO:0000256" key="3">
    <source>
        <dbReference type="ARBA" id="ARBA00022475"/>
    </source>
</evidence>
<dbReference type="NCBIfam" id="TIGR01013">
    <property type="entry name" value="2a58"/>
    <property type="match status" value="1"/>
</dbReference>
<feature type="transmembrane region" description="Helical" evidence="7">
    <location>
        <begin position="393"/>
        <end position="412"/>
    </location>
</feature>
<keyword evidence="9" id="KW-1185">Reference proteome</keyword>
<evidence type="ECO:0000313" key="9">
    <source>
        <dbReference type="Proteomes" id="UP001159405"/>
    </source>
</evidence>
<keyword evidence="6 7" id="KW-0472">Membrane</keyword>
<comment type="subcellular location">
    <subcellularLocation>
        <location evidence="1">Apical cell membrane</location>
        <topology evidence="1">Multi-pass membrane protein</topology>
    </subcellularLocation>
</comment>
<evidence type="ECO:0000256" key="1">
    <source>
        <dbReference type="ARBA" id="ARBA00004424"/>
    </source>
</evidence>
<protein>
    <submittedName>
        <fullName evidence="8">Uncharacterized protein</fullName>
    </submittedName>
</protein>
<proteinExistence type="inferred from homology"/>
<dbReference type="PANTHER" id="PTHR10010:SF46">
    <property type="entry name" value="SODIUM-DEPENDENT PHOSPHATE TRANSPORT PROTEIN 2B"/>
    <property type="match status" value="1"/>
</dbReference>
<evidence type="ECO:0000256" key="2">
    <source>
        <dbReference type="ARBA" id="ARBA00005808"/>
    </source>
</evidence>
<dbReference type="Pfam" id="PF02690">
    <property type="entry name" value="Na_Pi_cotrans"/>
    <property type="match status" value="2"/>
</dbReference>
<name>A0ABN8Q010_9CNID</name>
<keyword evidence="3" id="KW-1003">Cell membrane</keyword>
<feature type="transmembrane region" description="Helical" evidence="7">
    <location>
        <begin position="459"/>
        <end position="480"/>
    </location>
</feature>
<feature type="transmembrane region" description="Helical" evidence="7">
    <location>
        <begin position="128"/>
        <end position="150"/>
    </location>
</feature>
<dbReference type="InterPro" id="IPR003841">
    <property type="entry name" value="Na/Pi_transpt"/>
</dbReference>
<gene>
    <name evidence="8" type="ORF">PLOB_00049987</name>
</gene>
<dbReference type="EMBL" id="CALNXK010000098">
    <property type="protein sequence ID" value="CAH3154375.1"/>
    <property type="molecule type" value="Genomic_DNA"/>
</dbReference>
<feature type="transmembrane region" description="Helical" evidence="7">
    <location>
        <begin position="530"/>
        <end position="551"/>
    </location>
</feature>